<organism evidence="3">
    <name type="scientific">Laccaria bicolor (strain S238N-H82 / ATCC MYA-4686)</name>
    <name type="common">Bicoloured deceiver</name>
    <name type="synonym">Laccaria laccata var. bicolor</name>
    <dbReference type="NCBI Taxonomy" id="486041"/>
    <lineage>
        <taxon>Eukaryota</taxon>
        <taxon>Fungi</taxon>
        <taxon>Dikarya</taxon>
        <taxon>Basidiomycota</taxon>
        <taxon>Agaricomycotina</taxon>
        <taxon>Agaricomycetes</taxon>
        <taxon>Agaricomycetidae</taxon>
        <taxon>Agaricales</taxon>
        <taxon>Agaricineae</taxon>
        <taxon>Hydnangiaceae</taxon>
        <taxon>Laccaria</taxon>
    </lineage>
</organism>
<evidence type="ECO:0000313" key="3">
    <source>
        <dbReference type="Proteomes" id="UP000001194"/>
    </source>
</evidence>
<dbReference type="InParanoid" id="B0DCD3"/>
<dbReference type="Proteomes" id="UP000001194">
    <property type="component" value="Unassembled WGS sequence"/>
</dbReference>
<protein>
    <submittedName>
        <fullName evidence="2">Predicted protein</fullName>
    </submittedName>
</protein>
<evidence type="ECO:0000256" key="1">
    <source>
        <dbReference type="SAM" id="MobiDB-lite"/>
    </source>
</evidence>
<proteinExistence type="predicted"/>
<gene>
    <name evidence="2" type="ORF">LACBIDRAFT_298162</name>
</gene>
<name>B0DCD3_LACBS</name>
<sequence>MAENGLMGISGCTHCVPVLYLCVHDWLQWRSTCGRSEIAPPFAEVYLSVHIILHEAPSLSFTTFQKLKNPTKTITPTTRRLIWHQDVPEHKTRSVQTHHPHPLSPGPRHLPRALHNSYRNLQNGSPAVFPVQRYPPGQMKRVRA</sequence>
<keyword evidence="3" id="KW-1185">Reference proteome</keyword>
<dbReference type="GeneID" id="6077084"/>
<evidence type="ECO:0000313" key="2">
    <source>
        <dbReference type="EMBL" id="EDR07708.1"/>
    </source>
</evidence>
<dbReference type="KEGG" id="lbc:LACBIDRAFT_298162"/>
<dbReference type="HOGENOM" id="CLU_1796798_0_0_1"/>
<dbReference type="EMBL" id="DS547103">
    <property type="protein sequence ID" value="EDR07708.1"/>
    <property type="molecule type" value="Genomic_DNA"/>
</dbReference>
<reference evidence="2 3" key="1">
    <citation type="journal article" date="2008" name="Nature">
        <title>The genome of Laccaria bicolor provides insights into mycorrhizal symbiosis.</title>
        <authorList>
            <person name="Martin F."/>
            <person name="Aerts A."/>
            <person name="Ahren D."/>
            <person name="Brun A."/>
            <person name="Danchin E.G.J."/>
            <person name="Duchaussoy F."/>
            <person name="Gibon J."/>
            <person name="Kohler A."/>
            <person name="Lindquist E."/>
            <person name="Pereda V."/>
            <person name="Salamov A."/>
            <person name="Shapiro H.J."/>
            <person name="Wuyts J."/>
            <person name="Blaudez D."/>
            <person name="Buee M."/>
            <person name="Brokstein P."/>
            <person name="Canbaeck B."/>
            <person name="Cohen D."/>
            <person name="Courty P.E."/>
            <person name="Coutinho P.M."/>
            <person name="Delaruelle C."/>
            <person name="Detter J.C."/>
            <person name="Deveau A."/>
            <person name="DiFazio S."/>
            <person name="Duplessis S."/>
            <person name="Fraissinet-Tachet L."/>
            <person name="Lucic E."/>
            <person name="Frey-Klett P."/>
            <person name="Fourrey C."/>
            <person name="Feussner I."/>
            <person name="Gay G."/>
            <person name="Grimwood J."/>
            <person name="Hoegger P.J."/>
            <person name="Jain P."/>
            <person name="Kilaru S."/>
            <person name="Labbe J."/>
            <person name="Lin Y.C."/>
            <person name="Legue V."/>
            <person name="Le Tacon F."/>
            <person name="Marmeisse R."/>
            <person name="Melayah D."/>
            <person name="Montanini B."/>
            <person name="Muratet M."/>
            <person name="Nehls U."/>
            <person name="Niculita-Hirzel H."/>
            <person name="Oudot-Le Secq M.P."/>
            <person name="Peter M."/>
            <person name="Quesneville H."/>
            <person name="Rajashekar B."/>
            <person name="Reich M."/>
            <person name="Rouhier N."/>
            <person name="Schmutz J."/>
            <person name="Yin T."/>
            <person name="Chalot M."/>
            <person name="Henrissat B."/>
            <person name="Kuees U."/>
            <person name="Lucas S."/>
            <person name="Van de Peer Y."/>
            <person name="Podila G.K."/>
            <person name="Polle A."/>
            <person name="Pukkila P.J."/>
            <person name="Richardson P.M."/>
            <person name="Rouze P."/>
            <person name="Sanders I.R."/>
            <person name="Stajich J.E."/>
            <person name="Tunlid A."/>
            <person name="Tuskan G."/>
            <person name="Grigoriev I.V."/>
        </authorList>
    </citation>
    <scope>NUCLEOTIDE SEQUENCE [LARGE SCALE GENOMIC DNA]</scope>
    <source>
        <strain evidence="3">S238N-H82 / ATCC MYA-4686</strain>
    </source>
</reference>
<accession>B0DCD3</accession>
<dbReference type="AlphaFoldDB" id="B0DCD3"/>
<feature type="region of interest" description="Disordered" evidence="1">
    <location>
        <begin position="89"/>
        <end position="144"/>
    </location>
</feature>
<dbReference type="RefSeq" id="XP_001881497.1">
    <property type="nucleotide sequence ID" value="XM_001881462.1"/>
</dbReference>